<dbReference type="SUPFAM" id="SSF52540">
    <property type="entry name" value="P-loop containing nucleoside triphosphate hydrolases"/>
    <property type="match status" value="1"/>
</dbReference>
<proteinExistence type="predicted"/>
<dbReference type="Proteomes" id="UP000721844">
    <property type="component" value="Unassembled WGS sequence"/>
</dbReference>
<dbReference type="GO" id="GO:0055085">
    <property type="term" value="P:transmembrane transport"/>
    <property type="evidence" value="ECO:0007669"/>
    <property type="project" value="UniProtKB-ARBA"/>
</dbReference>
<dbReference type="NCBIfam" id="TIGR01727">
    <property type="entry name" value="oligo_HPY"/>
    <property type="match status" value="1"/>
</dbReference>
<dbReference type="GO" id="GO:0005524">
    <property type="term" value="F:ATP binding"/>
    <property type="evidence" value="ECO:0007669"/>
    <property type="project" value="UniProtKB-KW"/>
</dbReference>
<dbReference type="GO" id="GO:0005886">
    <property type="term" value="C:plasma membrane"/>
    <property type="evidence" value="ECO:0007669"/>
    <property type="project" value="UniProtKB-SubCell"/>
</dbReference>
<protein>
    <submittedName>
        <fullName evidence="6">ABC transporter ATP-binding protein</fullName>
    </submittedName>
</protein>
<evidence type="ECO:0000256" key="1">
    <source>
        <dbReference type="ARBA" id="ARBA00004417"/>
    </source>
</evidence>
<dbReference type="InterPro" id="IPR003593">
    <property type="entry name" value="AAA+_ATPase"/>
</dbReference>
<dbReference type="CDD" id="cd03257">
    <property type="entry name" value="ABC_NikE_OppD_transporters"/>
    <property type="match status" value="1"/>
</dbReference>
<keyword evidence="7" id="KW-1185">Reference proteome</keyword>
<dbReference type="SMART" id="SM00382">
    <property type="entry name" value="AAA"/>
    <property type="match status" value="1"/>
</dbReference>
<evidence type="ECO:0000256" key="2">
    <source>
        <dbReference type="ARBA" id="ARBA00022448"/>
    </source>
</evidence>
<dbReference type="InterPro" id="IPR013563">
    <property type="entry name" value="Oligopep_ABC_C"/>
</dbReference>
<evidence type="ECO:0000313" key="6">
    <source>
        <dbReference type="EMBL" id="MCB8883180.1"/>
    </source>
</evidence>
<dbReference type="PANTHER" id="PTHR43776">
    <property type="entry name" value="TRANSPORT ATP-BINDING PROTEIN"/>
    <property type="match status" value="1"/>
</dbReference>
<dbReference type="Pfam" id="PF08352">
    <property type="entry name" value="oligo_HPY"/>
    <property type="match status" value="1"/>
</dbReference>
<accession>A0A963Z5B9</accession>
<dbReference type="GO" id="GO:0015833">
    <property type="term" value="P:peptide transport"/>
    <property type="evidence" value="ECO:0007669"/>
    <property type="project" value="InterPro"/>
</dbReference>
<dbReference type="RefSeq" id="WP_227309834.1">
    <property type="nucleotide sequence ID" value="NZ_JAESVA010000011.1"/>
</dbReference>
<comment type="subcellular location">
    <subcellularLocation>
        <location evidence="1">Cell inner membrane</location>
        <topology evidence="1">Peripheral membrane protein</topology>
    </subcellularLocation>
</comment>
<dbReference type="GO" id="GO:0016887">
    <property type="term" value="F:ATP hydrolysis activity"/>
    <property type="evidence" value="ECO:0007669"/>
    <property type="project" value="InterPro"/>
</dbReference>
<dbReference type="EMBL" id="JAESVA010000011">
    <property type="protein sequence ID" value="MCB8883180.1"/>
    <property type="molecule type" value="Genomic_DNA"/>
</dbReference>
<keyword evidence="4 6" id="KW-0067">ATP-binding</keyword>
<dbReference type="Pfam" id="PF00005">
    <property type="entry name" value="ABC_tran"/>
    <property type="match status" value="1"/>
</dbReference>
<sequence length="344" mass="37567">MKKLVEVVGLKKHFPISGSKKVVQAINNISFHVMPGETVGLVGESGSGKTTVGRCLLGLTDVTDGSILFEDQDLAGPKVRKKHLGDLQIVFQESMEALNPRLPVFRSVEEPLTTLGFDAAARAERVREVIDRVGLSQRLAKLYPAELTGGQLQRIGIARAIVTRPKLLVLDEPTSMLDPTSRADIIELLISLQADLGMASLFISHDLSTLRHVSQRVAVMYLGMIVEQGPAREVFGRPRHPYTVGLLSSVLLPNPDLPRPVPVALKGEIPSPIDLPTGCFLASRCPLAIEQCRAAMPPAHPVGEDHFVHCIRHEALGHSDEMSRVFDAFERETERILSIGARTN</sequence>
<evidence type="ECO:0000313" key="7">
    <source>
        <dbReference type="Proteomes" id="UP000721844"/>
    </source>
</evidence>
<dbReference type="PROSITE" id="PS50893">
    <property type="entry name" value="ABC_TRANSPORTER_2"/>
    <property type="match status" value="1"/>
</dbReference>
<dbReference type="InterPro" id="IPR027417">
    <property type="entry name" value="P-loop_NTPase"/>
</dbReference>
<keyword evidence="3" id="KW-0547">Nucleotide-binding</keyword>
<dbReference type="Gene3D" id="3.40.50.300">
    <property type="entry name" value="P-loop containing nucleotide triphosphate hydrolases"/>
    <property type="match status" value="1"/>
</dbReference>
<evidence type="ECO:0000256" key="4">
    <source>
        <dbReference type="ARBA" id="ARBA00022840"/>
    </source>
</evidence>
<dbReference type="AlphaFoldDB" id="A0A963Z5B9"/>
<evidence type="ECO:0000259" key="5">
    <source>
        <dbReference type="PROSITE" id="PS50893"/>
    </source>
</evidence>
<reference evidence="6 7" key="1">
    <citation type="journal article" date="2021" name="Microorganisms">
        <title>Acidisoma silvae sp. nov. and Acidisomacellulosilytica sp. nov., Two Acidophilic Bacteria Isolated from Decaying Wood, Hydrolyzing Cellulose and Producing Poly-3-hydroxybutyrate.</title>
        <authorList>
            <person name="Mieszkin S."/>
            <person name="Pouder E."/>
            <person name="Uroz S."/>
            <person name="Simon-Colin C."/>
            <person name="Alain K."/>
        </authorList>
    </citation>
    <scope>NUCLEOTIDE SEQUENCE [LARGE SCALE GENOMIC DNA]</scope>
    <source>
        <strain evidence="6 7">HW T5.17</strain>
    </source>
</reference>
<evidence type="ECO:0000256" key="3">
    <source>
        <dbReference type="ARBA" id="ARBA00022741"/>
    </source>
</evidence>
<feature type="domain" description="ABC transporter" evidence="5">
    <location>
        <begin position="5"/>
        <end position="247"/>
    </location>
</feature>
<name>A0A963Z5B9_9PROT</name>
<keyword evidence="2" id="KW-0813">Transport</keyword>
<gene>
    <name evidence="6" type="ORF">ACELLULO517_23225</name>
</gene>
<dbReference type="InterPro" id="IPR050319">
    <property type="entry name" value="ABC_transp_ATP-bind"/>
</dbReference>
<organism evidence="6 7">
    <name type="scientific">Acidisoma cellulosilyticum</name>
    <dbReference type="NCBI Taxonomy" id="2802395"/>
    <lineage>
        <taxon>Bacteria</taxon>
        <taxon>Pseudomonadati</taxon>
        <taxon>Pseudomonadota</taxon>
        <taxon>Alphaproteobacteria</taxon>
        <taxon>Acetobacterales</taxon>
        <taxon>Acidocellaceae</taxon>
        <taxon>Acidisoma</taxon>
    </lineage>
</organism>
<comment type="caution">
    <text evidence="6">The sequence shown here is derived from an EMBL/GenBank/DDBJ whole genome shotgun (WGS) entry which is preliminary data.</text>
</comment>
<dbReference type="InterPro" id="IPR003439">
    <property type="entry name" value="ABC_transporter-like_ATP-bd"/>
</dbReference>